<evidence type="ECO:0000259" key="4">
    <source>
        <dbReference type="PROSITE" id="PS50118"/>
    </source>
</evidence>
<feature type="DNA-binding region" description="HMG box" evidence="2">
    <location>
        <begin position="148"/>
        <end position="214"/>
    </location>
</feature>
<dbReference type="InterPro" id="IPR050342">
    <property type="entry name" value="HMGB"/>
</dbReference>
<dbReference type="PROSITE" id="PS51998">
    <property type="entry name" value="DEK_C"/>
    <property type="match status" value="1"/>
</dbReference>
<dbReference type="Pfam" id="PF09011">
    <property type="entry name" value="HMG_box_2"/>
    <property type="match status" value="1"/>
</dbReference>
<reference evidence="6" key="1">
    <citation type="submission" date="2021-02" db="EMBL/GenBank/DDBJ databases">
        <authorList>
            <person name="Dougan E. K."/>
            <person name="Rhodes N."/>
            <person name="Thang M."/>
            <person name="Chan C."/>
        </authorList>
    </citation>
    <scope>NUCLEOTIDE SEQUENCE</scope>
</reference>
<dbReference type="SMART" id="SM00398">
    <property type="entry name" value="HMG"/>
    <property type="match status" value="1"/>
</dbReference>
<feature type="compositionally biased region" description="Gly residues" evidence="3">
    <location>
        <begin position="230"/>
        <end position="243"/>
    </location>
</feature>
<gene>
    <name evidence="6" type="ORF">PGLA2088_LOCUS36316</name>
</gene>
<dbReference type="InterPro" id="IPR009071">
    <property type="entry name" value="HMG_box_dom"/>
</dbReference>
<dbReference type="PROSITE" id="PS50118">
    <property type="entry name" value="HMG_BOX_2"/>
    <property type="match status" value="1"/>
</dbReference>
<dbReference type="GO" id="GO:0005634">
    <property type="term" value="C:nucleus"/>
    <property type="evidence" value="ECO:0007669"/>
    <property type="project" value="UniProtKB-UniRule"/>
</dbReference>
<evidence type="ECO:0008006" key="8">
    <source>
        <dbReference type="Google" id="ProtNLM"/>
    </source>
</evidence>
<comment type="caution">
    <text evidence="6">The sequence shown here is derived from an EMBL/GenBank/DDBJ whole genome shotgun (WGS) entry which is preliminary data.</text>
</comment>
<evidence type="ECO:0000313" key="6">
    <source>
        <dbReference type="EMBL" id="CAE8711114.1"/>
    </source>
</evidence>
<feature type="region of interest" description="Disordered" evidence="3">
    <location>
        <begin position="351"/>
        <end position="373"/>
    </location>
</feature>
<dbReference type="GO" id="GO:0003677">
    <property type="term" value="F:DNA binding"/>
    <property type="evidence" value="ECO:0007669"/>
    <property type="project" value="UniProtKB-UniRule"/>
</dbReference>
<dbReference type="PANTHER" id="PTHR48112">
    <property type="entry name" value="HIGH MOBILITY GROUP PROTEIN DSP1"/>
    <property type="match status" value="1"/>
</dbReference>
<feature type="domain" description="HMG box" evidence="4">
    <location>
        <begin position="148"/>
        <end position="214"/>
    </location>
</feature>
<evidence type="ECO:0000256" key="2">
    <source>
        <dbReference type="PROSITE-ProRule" id="PRU00267"/>
    </source>
</evidence>
<dbReference type="Gene3D" id="1.10.30.10">
    <property type="entry name" value="High mobility group box domain"/>
    <property type="match status" value="1"/>
</dbReference>
<evidence type="ECO:0000256" key="1">
    <source>
        <dbReference type="ARBA" id="ARBA00023125"/>
    </source>
</evidence>
<dbReference type="InterPro" id="IPR036910">
    <property type="entry name" value="HMG_box_dom_sf"/>
</dbReference>
<feature type="domain" description="DEK-C" evidence="5">
    <location>
        <begin position="25"/>
        <end position="80"/>
    </location>
</feature>
<dbReference type="PANTHER" id="PTHR48112:SF22">
    <property type="entry name" value="MITOCHONDRIAL TRANSCRIPTION FACTOR A, ISOFORM B"/>
    <property type="match status" value="1"/>
</dbReference>
<evidence type="ECO:0000313" key="7">
    <source>
        <dbReference type="Proteomes" id="UP000626109"/>
    </source>
</evidence>
<organism evidence="6 7">
    <name type="scientific">Polarella glacialis</name>
    <name type="common">Dinoflagellate</name>
    <dbReference type="NCBI Taxonomy" id="89957"/>
    <lineage>
        <taxon>Eukaryota</taxon>
        <taxon>Sar</taxon>
        <taxon>Alveolata</taxon>
        <taxon>Dinophyceae</taxon>
        <taxon>Suessiales</taxon>
        <taxon>Suessiaceae</taxon>
        <taxon>Polarella</taxon>
    </lineage>
</organism>
<dbReference type="SUPFAM" id="SSF47095">
    <property type="entry name" value="HMG-box"/>
    <property type="match status" value="1"/>
</dbReference>
<keyword evidence="1 2" id="KW-0238">DNA-binding</keyword>
<dbReference type="AlphaFoldDB" id="A0A813KWN1"/>
<proteinExistence type="predicted"/>
<evidence type="ECO:0000256" key="3">
    <source>
        <dbReference type="SAM" id="MobiDB-lite"/>
    </source>
</evidence>
<dbReference type="Gene3D" id="1.10.10.60">
    <property type="entry name" value="Homeodomain-like"/>
    <property type="match status" value="1"/>
</dbReference>
<dbReference type="EMBL" id="CAJNNW010032113">
    <property type="protein sequence ID" value="CAE8711114.1"/>
    <property type="molecule type" value="Genomic_DNA"/>
</dbReference>
<feature type="compositionally biased region" description="Low complexity" evidence="3">
    <location>
        <begin position="364"/>
        <end position="373"/>
    </location>
</feature>
<dbReference type="CDD" id="cd00084">
    <property type="entry name" value="HMG-box_SF"/>
    <property type="match status" value="1"/>
</dbReference>
<protein>
    <recommendedName>
        <fullName evidence="8">HMG box domain-containing protein</fullName>
    </recommendedName>
</protein>
<evidence type="ECO:0000259" key="5">
    <source>
        <dbReference type="PROSITE" id="PS51998"/>
    </source>
</evidence>
<name>A0A813KWN1_POLGL</name>
<keyword evidence="2" id="KW-0539">Nucleus</keyword>
<dbReference type="SUPFAM" id="SSF109715">
    <property type="entry name" value="DEK C-terminal domain"/>
    <property type="match status" value="1"/>
</dbReference>
<accession>A0A813KWN1</accession>
<sequence length="401" mass="41051">MSAAMDIVDILDDSDAEEPTAEPTEPTAETLREAIRAYLVGKDLASISLKALRRELEVSLGANFEARREEIKALATEQVQAAQAAAQAPVAVEAALAAEPPGKRRKGLLAGAGEPAVVAAAAPAAPLFRAAVAAPAAEPQAAGKPVKRKMPPSAYSLWTNENRAKVAEDLTAELARKPTFGECCKAVADRWKAIADAERAIFEEKAQTAKANMDPAEAGGAAKVKKQQAPGGGGRASGKGGGKGRGRGSAQQASGGGSSVSRADFLGAGLVLECALQQPASGSRASLELAPRIFKSGGAGWFGSGRFTVLVNGQKVAVNAQVVLNASGSKHWDDGEGLDELRAKLEASAALKGGGTPDASQGGEAPDAPEAEVAAPPEIFLFQGSTQWAADWAEQETATEN</sequence>
<feature type="non-terminal residue" evidence="6">
    <location>
        <position position="1"/>
    </location>
</feature>
<feature type="compositionally biased region" description="Low complexity" evidence="3">
    <location>
        <begin position="248"/>
        <end position="258"/>
    </location>
</feature>
<dbReference type="Proteomes" id="UP000626109">
    <property type="component" value="Unassembled WGS sequence"/>
</dbReference>
<feature type="region of interest" description="Disordered" evidence="3">
    <location>
        <begin position="212"/>
        <end position="258"/>
    </location>
</feature>
<feature type="region of interest" description="Disordered" evidence="3">
    <location>
        <begin position="1"/>
        <end position="27"/>
    </location>
</feature>
<dbReference type="InterPro" id="IPR014876">
    <property type="entry name" value="DEK_C"/>
</dbReference>
<feature type="compositionally biased region" description="Acidic residues" evidence="3">
    <location>
        <begin position="9"/>
        <end position="20"/>
    </location>
</feature>
<dbReference type="Pfam" id="PF08766">
    <property type="entry name" value="DEK_C"/>
    <property type="match status" value="1"/>
</dbReference>